<comment type="caution">
    <text evidence="5">The sequence shown here is derived from an EMBL/GenBank/DDBJ whole genome shotgun (WGS) entry which is preliminary data.</text>
</comment>
<dbReference type="InterPro" id="IPR002645">
    <property type="entry name" value="STAS_dom"/>
</dbReference>
<dbReference type="NCBIfam" id="TIGR00377">
    <property type="entry name" value="ant_ant_sig"/>
    <property type="match status" value="1"/>
</dbReference>
<dbReference type="CDD" id="cd07043">
    <property type="entry name" value="STAS_anti-anti-sigma_factors"/>
    <property type="match status" value="1"/>
</dbReference>
<feature type="domain" description="STAS" evidence="4">
    <location>
        <begin position="14"/>
        <end position="113"/>
    </location>
</feature>
<protein>
    <recommendedName>
        <fullName evidence="2">Anti-sigma factor antagonist</fullName>
    </recommendedName>
</protein>
<dbReference type="AlphaFoldDB" id="A0A537J175"/>
<evidence type="ECO:0000313" key="5">
    <source>
        <dbReference type="EMBL" id="TMI76756.1"/>
    </source>
</evidence>
<organism evidence="5 6">
    <name type="scientific">Candidatus Segetimicrobium genomatis</name>
    <dbReference type="NCBI Taxonomy" id="2569760"/>
    <lineage>
        <taxon>Bacteria</taxon>
        <taxon>Bacillati</taxon>
        <taxon>Candidatus Sysuimicrobiota</taxon>
        <taxon>Candidatus Sysuimicrobiia</taxon>
        <taxon>Candidatus Sysuimicrobiales</taxon>
        <taxon>Candidatus Segetimicrobiaceae</taxon>
        <taxon>Candidatus Segetimicrobium</taxon>
    </lineage>
</organism>
<evidence type="ECO:0000259" key="4">
    <source>
        <dbReference type="PROSITE" id="PS50801"/>
    </source>
</evidence>
<dbReference type="GO" id="GO:0043856">
    <property type="term" value="F:anti-sigma factor antagonist activity"/>
    <property type="evidence" value="ECO:0007669"/>
    <property type="project" value="InterPro"/>
</dbReference>
<feature type="region of interest" description="Disordered" evidence="3">
    <location>
        <begin position="117"/>
        <end position="149"/>
    </location>
</feature>
<dbReference type="EMBL" id="VBAO01000500">
    <property type="protein sequence ID" value="TMI76756.1"/>
    <property type="molecule type" value="Genomic_DNA"/>
</dbReference>
<proteinExistence type="inferred from homology"/>
<sequence length="149" mass="16570">MFKCWVEKSPLAAIVHVRGDVDLLTASAFRTCVHTTASSDSNNGGMIVDLSELEYIDASGLLALDEGRRLCQQHRRELVLVAPPPHVERILEMLKLTELLPVLNSVEALSKHAQFNDEQLDKSVNETPQVVPGREPHGGRDPQERQANR</sequence>
<evidence type="ECO:0000256" key="3">
    <source>
        <dbReference type="SAM" id="MobiDB-lite"/>
    </source>
</evidence>
<evidence type="ECO:0000313" key="6">
    <source>
        <dbReference type="Proteomes" id="UP000320048"/>
    </source>
</evidence>
<comment type="similarity">
    <text evidence="1 2">Belongs to the anti-sigma-factor antagonist family.</text>
</comment>
<dbReference type="InterPro" id="IPR036513">
    <property type="entry name" value="STAS_dom_sf"/>
</dbReference>
<dbReference type="InterPro" id="IPR003658">
    <property type="entry name" value="Anti-sigma_ant"/>
</dbReference>
<reference evidence="5 6" key="1">
    <citation type="journal article" date="2019" name="Nat. Microbiol.">
        <title>Mediterranean grassland soil C-N compound turnover is dependent on rainfall and depth, and is mediated by genomically divergent microorganisms.</title>
        <authorList>
            <person name="Diamond S."/>
            <person name="Andeer P.F."/>
            <person name="Li Z."/>
            <person name="Crits-Christoph A."/>
            <person name="Burstein D."/>
            <person name="Anantharaman K."/>
            <person name="Lane K.R."/>
            <person name="Thomas B.C."/>
            <person name="Pan C."/>
            <person name="Northen T.R."/>
            <person name="Banfield J.F."/>
        </authorList>
    </citation>
    <scope>NUCLEOTIDE SEQUENCE [LARGE SCALE GENOMIC DNA]</scope>
    <source>
        <strain evidence="5">NP_7</strain>
    </source>
</reference>
<accession>A0A537J175</accession>
<dbReference type="Proteomes" id="UP000320048">
    <property type="component" value="Unassembled WGS sequence"/>
</dbReference>
<dbReference type="PANTHER" id="PTHR33495">
    <property type="entry name" value="ANTI-SIGMA FACTOR ANTAGONIST TM_1081-RELATED-RELATED"/>
    <property type="match status" value="1"/>
</dbReference>
<dbReference type="PROSITE" id="PS50801">
    <property type="entry name" value="STAS"/>
    <property type="match status" value="1"/>
</dbReference>
<dbReference type="Gene3D" id="3.30.750.24">
    <property type="entry name" value="STAS domain"/>
    <property type="match status" value="1"/>
</dbReference>
<feature type="compositionally biased region" description="Basic and acidic residues" evidence="3">
    <location>
        <begin position="134"/>
        <end position="149"/>
    </location>
</feature>
<evidence type="ECO:0000256" key="2">
    <source>
        <dbReference type="RuleBase" id="RU003749"/>
    </source>
</evidence>
<dbReference type="SUPFAM" id="SSF52091">
    <property type="entry name" value="SpoIIaa-like"/>
    <property type="match status" value="1"/>
</dbReference>
<name>A0A537J175_9BACT</name>
<dbReference type="PANTHER" id="PTHR33495:SF2">
    <property type="entry name" value="ANTI-SIGMA FACTOR ANTAGONIST TM_1081-RELATED"/>
    <property type="match status" value="1"/>
</dbReference>
<gene>
    <name evidence="5" type="ORF">E6H04_14780</name>
</gene>
<evidence type="ECO:0000256" key="1">
    <source>
        <dbReference type="ARBA" id="ARBA00009013"/>
    </source>
</evidence>
<dbReference type="Pfam" id="PF01740">
    <property type="entry name" value="STAS"/>
    <property type="match status" value="1"/>
</dbReference>